<gene>
    <name evidence="3" type="ORF">HGB38_11095</name>
</gene>
<protein>
    <submittedName>
        <fullName evidence="3">HNH endonuclease</fullName>
    </submittedName>
</protein>
<name>A0A7X6L2U9_9NOCA</name>
<keyword evidence="3" id="KW-0378">Hydrolase</keyword>
<comment type="caution">
    <text evidence="3">The sequence shown here is derived from an EMBL/GenBank/DDBJ whole genome shotgun (WGS) entry which is preliminary data.</text>
</comment>
<sequence>MKHGICRAHIHKVRRWGSVDAAPGRGSPGRRRKSSHDGRRISSYGYLMIRLPEGGWELEHRLAMEAELGRKLRPGENVHHINGDKLDNRPENLELWLRRQPTGQRVRDLVAWAKEILELYGAAEDDNATRS</sequence>
<evidence type="ECO:0000259" key="2">
    <source>
        <dbReference type="Pfam" id="PF13392"/>
    </source>
</evidence>
<keyword evidence="3" id="KW-0540">Nuclease</keyword>
<feature type="region of interest" description="Disordered" evidence="1">
    <location>
        <begin position="18"/>
        <end position="38"/>
    </location>
</feature>
<dbReference type="Pfam" id="PF13392">
    <property type="entry name" value="HNH_3"/>
    <property type="match status" value="1"/>
</dbReference>
<dbReference type="Gene3D" id="3.90.75.20">
    <property type="match status" value="1"/>
</dbReference>
<evidence type="ECO:0000256" key="1">
    <source>
        <dbReference type="SAM" id="MobiDB-lite"/>
    </source>
</evidence>
<keyword evidence="3" id="KW-0255">Endonuclease</keyword>
<evidence type="ECO:0000313" key="3">
    <source>
        <dbReference type="EMBL" id="NKY26765.1"/>
    </source>
</evidence>
<accession>A0A7X6L2U9</accession>
<dbReference type="GO" id="GO:0004519">
    <property type="term" value="F:endonuclease activity"/>
    <property type="evidence" value="ECO:0007669"/>
    <property type="project" value="UniProtKB-KW"/>
</dbReference>
<organism evidence="3 4">
    <name type="scientific">Nocardia gamkensis</name>
    <dbReference type="NCBI Taxonomy" id="352869"/>
    <lineage>
        <taxon>Bacteria</taxon>
        <taxon>Bacillati</taxon>
        <taxon>Actinomycetota</taxon>
        <taxon>Actinomycetes</taxon>
        <taxon>Mycobacteriales</taxon>
        <taxon>Nocardiaceae</taxon>
        <taxon>Nocardia</taxon>
    </lineage>
</organism>
<evidence type="ECO:0000313" key="4">
    <source>
        <dbReference type="Proteomes" id="UP000540698"/>
    </source>
</evidence>
<dbReference type="InterPro" id="IPR044925">
    <property type="entry name" value="His-Me_finger_sf"/>
</dbReference>
<reference evidence="3 4" key="1">
    <citation type="submission" date="2020-04" db="EMBL/GenBank/DDBJ databases">
        <title>MicrobeNet Type strains.</title>
        <authorList>
            <person name="Nicholson A.C."/>
        </authorList>
    </citation>
    <scope>NUCLEOTIDE SEQUENCE [LARGE SCALE GENOMIC DNA]</scope>
    <source>
        <strain evidence="3 4">DSM 44956</strain>
    </source>
</reference>
<dbReference type="InterPro" id="IPR003615">
    <property type="entry name" value="HNH_nuc"/>
</dbReference>
<dbReference type="SUPFAM" id="SSF54060">
    <property type="entry name" value="His-Me finger endonucleases"/>
    <property type="match status" value="1"/>
</dbReference>
<dbReference type="AlphaFoldDB" id="A0A7X6L2U9"/>
<dbReference type="EMBL" id="JAAXOS010000005">
    <property type="protein sequence ID" value="NKY26765.1"/>
    <property type="molecule type" value="Genomic_DNA"/>
</dbReference>
<keyword evidence="4" id="KW-1185">Reference proteome</keyword>
<dbReference type="Proteomes" id="UP000540698">
    <property type="component" value="Unassembled WGS sequence"/>
</dbReference>
<proteinExistence type="predicted"/>
<feature type="domain" description="HNH nuclease" evidence="2">
    <location>
        <begin position="60"/>
        <end position="97"/>
    </location>
</feature>